<feature type="transmembrane region" description="Helical" evidence="6">
    <location>
        <begin position="21"/>
        <end position="41"/>
    </location>
</feature>
<sequence>MIKNYFKTALRNLQKNKLYSAINIFGLTVGLAACLLIGVYINHELSYDKFNANAGRIARVTMEYSISGTINATATTGTKVGPEFKRMFPAVQEYVRTFIGSRVVKSGDKIFEEPHILFADQPFFNIFSYRIVEGNAAAALDAPDKIVITRSMARKYFGNENALNKILTLDKKDFTVSAICEDPPQNSQIKFDFVTQFFNWSDRVKTETWSEANWITYLLLNNENDIPRLQKQISAYTSSPELKKEVGIEGNDYFTFHLEPLTKVHLYSSLAGFEPNGSINYIYMFAAIALLILIIACANYTNLATAQSAGRSGEIGMRKVMGASKLQVFIQFMSESSLITFIASVLAFVLGILLIPYFNNITGKQFTYDILLQPIPVIALIIFTVLVSFFAGLYPALILSGTQIMGVLKKGFSFTGRNNMLHKVLIVTQFGISVFLIIYTVIILQQMHYMQTKNLGYDKDHIIVLPIAGNMMQDFQNTKNAFAQVPGVESITASYETPEYVRWGDGITVNDEKGKHQISLNAMPVDFDFIKTMKMQLVSGRDFQQSDFAQMDTANNYANFHQPYIINEALAKKIGWTPQQAIGKTIDKNTKGPVVGVVKDFNFSSLHDPIGPLLIFLARDFSREFMIRINGNNVPAILSRLEMVWKQRAPDRPFNYHFLDDAYNKLYLTEQRTSALFMVAAGLAIILACLGLFGLAAFTTIQRTKEIGIRRVLGANVSSIVLMIAKNFLQLVFIAIVIATSVAWWAGNRWLQDFAFRIPIQPYVFAATALITVMIALFTVGYHSVKAAIANPVKSLRTE</sequence>
<dbReference type="GO" id="GO:0005886">
    <property type="term" value="C:plasma membrane"/>
    <property type="evidence" value="ECO:0007669"/>
    <property type="project" value="UniProtKB-SubCell"/>
</dbReference>
<feature type="domain" description="MacB-like periplasmic core" evidence="8">
    <location>
        <begin position="20"/>
        <end position="235"/>
    </location>
</feature>
<keyword evidence="4 6" id="KW-1133">Transmembrane helix</keyword>
<evidence type="ECO:0000256" key="3">
    <source>
        <dbReference type="ARBA" id="ARBA00022692"/>
    </source>
</evidence>
<dbReference type="Pfam" id="PF12704">
    <property type="entry name" value="MacB_PCD"/>
    <property type="match status" value="2"/>
</dbReference>
<dbReference type="PANTHER" id="PTHR30572:SF18">
    <property type="entry name" value="ABC-TYPE MACROLIDE FAMILY EXPORT SYSTEM PERMEASE COMPONENT 2"/>
    <property type="match status" value="1"/>
</dbReference>
<dbReference type="InterPro" id="IPR003838">
    <property type="entry name" value="ABC3_permease_C"/>
</dbReference>
<feature type="transmembrane region" description="Helical" evidence="6">
    <location>
        <begin position="720"/>
        <end position="744"/>
    </location>
</feature>
<evidence type="ECO:0000256" key="2">
    <source>
        <dbReference type="ARBA" id="ARBA00022475"/>
    </source>
</evidence>
<keyword evidence="2" id="KW-1003">Cell membrane</keyword>
<dbReference type="GO" id="GO:0016787">
    <property type="term" value="F:hydrolase activity"/>
    <property type="evidence" value="ECO:0007669"/>
    <property type="project" value="UniProtKB-KW"/>
</dbReference>
<organism evidence="9">
    <name type="scientific">mine drainage metagenome</name>
    <dbReference type="NCBI Taxonomy" id="410659"/>
    <lineage>
        <taxon>unclassified sequences</taxon>
        <taxon>metagenomes</taxon>
        <taxon>ecological metagenomes</taxon>
    </lineage>
</organism>
<gene>
    <name evidence="9" type="primary">macB_36</name>
    <name evidence="9" type="ORF">GALL_173430</name>
</gene>
<keyword evidence="9" id="KW-0067">ATP-binding</keyword>
<evidence type="ECO:0000256" key="6">
    <source>
        <dbReference type="SAM" id="Phobius"/>
    </source>
</evidence>
<protein>
    <submittedName>
        <fullName evidence="9">Macrolide export ATP-binding/permease protein MacB</fullName>
        <ecNumber evidence="9">3.6.3.-</ecNumber>
    </submittedName>
</protein>
<comment type="subcellular location">
    <subcellularLocation>
        <location evidence="1">Cell membrane</location>
        <topology evidence="1">Multi-pass membrane protein</topology>
    </subcellularLocation>
</comment>
<accession>A0A1J5RY92</accession>
<evidence type="ECO:0000259" key="7">
    <source>
        <dbReference type="Pfam" id="PF02687"/>
    </source>
</evidence>
<dbReference type="EC" id="3.6.3.-" evidence="9"/>
<reference evidence="9" key="1">
    <citation type="submission" date="2016-10" db="EMBL/GenBank/DDBJ databases">
        <title>Sequence of Gallionella enrichment culture.</title>
        <authorList>
            <person name="Poehlein A."/>
            <person name="Muehling M."/>
            <person name="Daniel R."/>
        </authorList>
    </citation>
    <scope>NUCLEOTIDE SEQUENCE</scope>
</reference>
<keyword evidence="9" id="KW-0378">Hydrolase</keyword>
<keyword evidence="5 6" id="KW-0472">Membrane</keyword>
<name>A0A1J5RY92_9ZZZZ</name>
<keyword evidence="9" id="KW-0547">Nucleotide-binding</keyword>
<proteinExistence type="predicted"/>
<dbReference type="AlphaFoldDB" id="A0A1J5RY92"/>
<dbReference type="EMBL" id="MLJW01000093">
    <property type="protein sequence ID" value="OIR00651.1"/>
    <property type="molecule type" value="Genomic_DNA"/>
</dbReference>
<feature type="transmembrane region" description="Helical" evidence="6">
    <location>
        <begin position="281"/>
        <end position="301"/>
    </location>
</feature>
<evidence type="ECO:0000313" key="9">
    <source>
        <dbReference type="EMBL" id="OIR00651.1"/>
    </source>
</evidence>
<evidence type="ECO:0000256" key="4">
    <source>
        <dbReference type="ARBA" id="ARBA00022989"/>
    </source>
</evidence>
<dbReference type="InterPro" id="IPR025857">
    <property type="entry name" value="MacB_PCD"/>
</dbReference>
<feature type="transmembrane region" description="Helical" evidence="6">
    <location>
        <begin position="378"/>
        <end position="399"/>
    </location>
</feature>
<evidence type="ECO:0000256" key="5">
    <source>
        <dbReference type="ARBA" id="ARBA00023136"/>
    </source>
</evidence>
<feature type="transmembrane region" description="Helical" evidence="6">
    <location>
        <begin position="764"/>
        <end position="785"/>
    </location>
</feature>
<comment type="caution">
    <text evidence="9">The sequence shown here is derived from an EMBL/GenBank/DDBJ whole genome shotgun (WGS) entry which is preliminary data.</text>
</comment>
<dbReference type="GO" id="GO:0005524">
    <property type="term" value="F:ATP binding"/>
    <property type="evidence" value="ECO:0007669"/>
    <property type="project" value="UniProtKB-KW"/>
</dbReference>
<dbReference type="GO" id="GO:0022857">
    <property type="term" value="F:transmembrane transporter activity"/>
    <property type="evidence" value="ECO:0007669"/>
    <property type="project" value="TreeGrafter"/>
</dbReference>
<dbReference type="InterPro" id="IPR050250">
    <property type="entry name" value="Macrolide_Exporter_MacB"/>
</dbReference>
<feature type="domain" description="ABC3 transporter permease C-terminal" evidence="7">
    <location>
        <begin position="679"/>
        <end position="791"/>
    </location>
</feature>
<feature type="transmembrane region" description="Helical" evidence="6">
    <location>
        <begin position="675"/>
        <end position="699"/>
    </location>
</feature>
<evidence type="ECO:0000259" key="8">
    <source>
        <dbReference type="Pfam" id="PF12704"/>
    </source>
</evidence>
<evidence type="ECO:0000256" key="1">
    <source>
        <dbReference type="ARBA" id="ARBA00004651"/>
    </source>
</evidence>
<keyword evidence="3 6" id="KW-0812">Transmembrane</keyword>
<feature type="domain" description="ABC3 transporter permease C-terminal" evidence="7">
    <location>
        <begin position="287"/>
        <end position="403"/>
    </location>
</feature>
<dbReference type="PANTHER" id="PTHR30572">
    <property type="entry name" value="MEMBRANE COMPONENT OF TRANSPORTER-RELATED"/>
    <property type="match status" value="1"/>
</dbReference>
<dbReference type="PROSITE" id="PS51257">
    <property type="entry name" value="PROKAR_LIPOPROTEIN"/>
    <property type="match status" value="1"/>
</dbReference>
<feature type="domain" description="MacB-like periplasmic core" evidence="8">
    <location>
        <begin position="432"/>
        <end position="621"/>
    </location>
</feature>
<feature type="transmembrane region" description="Helical" evidence="6">
    <location>
        <begin position="338"/>
        <end position="358"/>
    </location>
</feature>
<dbReference type="Pfam" id="PF02687">
    <property type="entry name" value="FtsX"/>
    <property type="match status" value="2"/>
</dbReference>
<feature type="transmembrane region" description="Helical" evidence="6">
    <location>
        <begin position="420"/>
        <end position="444"/>
    </location>
</feature>